<dbReference type="PROSITE" id="PS51257">
    <property type="entry name" value="PROKAR_LIPOPROTEIN"/>
    <property type="match status" value="1"/>
</dbReference>
<dbReference type="STRING" id="1391654.AKJ09_02548"/>
<name>A0A0K1PRY3_9BACT</name>
<dbReference type="KEGG" id="llu:AKJ09_02548"/>
<gene>
    <name evidence="3" type="ORF">AKJ09_02548</name>
</gene>
<keyword evidence="4" id="KW-1185">Reference proteome</keyword>
<dbReference type="AlphaFoldDB" id="A0A0K1PRY3"/>
<feature type="chain" id="PRO_5005466234" description="Lipoprotein" evidence="2">
    <location>
        <begin position="22"/>
        <end position="151"/>
    </location>
</feature>
<proteinExistence type="predicted"/>
<feature type="signal peptide" evidence="2">
    <location>
        <begin position="1"/>
        <end position="21"/>
    </location>
</feature>
<evidence type="ECO:0000313" key="4">
    <source>
        <dbReference type="Proteomes" id="UP000064967"/>
    </source>
</evidence>
<evidence type="ECO:0000313" key="3">
    <source>
        <dbReference type="EMBL" id="AKU95884.1"/>
    </source>
</evidence>
<organism evidence="3 4">
    <name type="scientific">Labilithrix luteola</name>
    <dbReference type="NCBI Taxonomy" id="1391654"/>
    <lineage>
        <taxon>Bacteria</taxon>
        <taxon>Pseudomonadati</taxon>
        <taxon>Myxococcota</taxon>
        <taxon>Polyangia</taxon>
        <taxon>Polyangiales</taxon>
        <taxon>Labilitrichaceae</taxon>
        <taxon>Labilithrix</taxon>
    </lineage>
</organism>
<evidence type="ECO:0000256" key="2">
    <source>
        <dbReference type="SAM" id="SignalP"/>
    </source>
</evidence>
<dbReference type="RefSeq" id="WP_146647257.1">
    <property type="nucleotide sequence ID" value="NZ_CP012333.1"/>
</dbReference>
<sequence>MTRFALRSAVLVVAFGSFTLAACDLIKKGGADASADTVAAVVDAAPVVTPAATVTAAAPAETAAPLAVAPAVTTAAPGATHTAAPVVVADAGKAADAAAPADAGNAAPVPTPTLQIPTSIPGFDAGAFKPPAGFPTTLPTWPPPQPTTPKK</sequence>
<dbReference type="EMBL" id="CP012333">
    <property type="protein sequence ID" value="AKU95884.1"/>
    <property type="molecule type" value="Genomic_DNA"/>
</dbReference>
<accession>A0A0K1PRY3</accession>
<feature type="region of interest" description="Disordered" evidence="1">
    <location>
        <begin position="125"/>
        <end position="151"/>
    </location>
</feature>
<dbReference type="Proteomes" id="UP000064967">
    <property type="component" value="Chromosome"/>
</dbReference>
<evidence type="ECO:0000256" key="1">
    <source>
        <dbReference type="SAM" id="MobiDB-lite"/>
    </source>
</evidence>
<protein>
    <recommendedName>
        <fullName evidence="5">Lipoprotein</fullName>
    </recommendedName>
</protein>
<feature type="compositionally biased region" description="Pro residues" evidence="1">
    <location>
        <begin position="140"/>
        <end position="151"/>
    </location>
</feature>
<keyword evidence="2" id="KW-0732">Signal</keyword>
<reference evidence="3 4" key="1">
    <citation type="submission" date="2015-08" db="EMBL/GenBank/DDBJ databases">
        <authorList>
            <person name="Babu N.S."/>
            <person name="Beckwith C.J."/>
            <person name="Beseler K.G."/>
            <person name="Brison A."/>
            <person name="Carone J.V."/>
            <person name="Caskin T.P."/>
            <person name="Diamond M."/>
            <person name="Durham M.E."/>
            <person name="Foxe J.M."/>
            <person name="Go M."/>
            <person name="Henderson B.A."/>
            <person name="Jones I.B."/>
            <person name="McGettigan J.A."/>
            <person name="Micheletti S.J."/>
            <person name="Nasrallah M.E."/>
            <person name="Ortiz D."/>
            <person name="Piller C.R."/>
            <person name="Privatt S.R."/>
            <person name="Schneider S.L."/>
            <person name="Sharp S."/>
            <person name="Smith T.C."/>
            <person name="Stanton J.D."/>
            <person name="Ullery H.E."/>
            <person name="Wilson R.J."/>
            <person name="Serrano M.G."/>
            <person name="Buck G."/>
            <person name="Lee V."/>
            <person name="Wang Y."/>
            <person name="Carvalho R."/>
            <person name="Voegtly L."/>
            <person name="Shi R."/>
            <person name="Duckworth R."/>
            <person name="Johnson A."/>
            <person name="Loviza R."/>
            <person name="Walstead R."/>
            <person name="Shah Z."/>
            <person name="Kiflezghi M."/>
            <person name="Wade K."/>
            <person name="Ball S.L."/>
            <person name="Bradley K.W."/>
            <person name="Asai D.J."/>
            <person name="Bowman C.A."/>
            <person name="Russell D.A."/>
            <person name="Pope W.H."/>
            <person name="Jacobs-Sera D."/>
            <person name="Hendrix R.W."/>
            <person name="Hatfull G.F."/>
        </authorList>
    </citation>
    <scope>NUCLEOTIDE SEQUENCE [LARGE SCALE GENOMIC DNA]</scope>
    <source>
        <strain evidence="3 4">DSM 27648</strain>
    </source>
</reference>
<evidence type="ECO:0008006" key="5">
    <source>
        <dbReference type="Google" id="ProtNLM"/>
    </source>
</evidence>